<proteinExistence type="predicted"/>
<evidence type="ECO:0008006" key="4">
    <source>
        <dbReference type="Google" id="ProtNLM"/>
    </source>
</evidence>
<accession>A0A3A5KKP2</accession>
<dbReference type="Proteomes" id="UP000272706">
    <property type="component" value="Unassembled WGS sequence"/>
</dbReference>
<reference evidence="2 3" key="1">
    <citation type="submission" date="2018-09" db="EMBL/GenBank/DDBJ databases">
        <title>Mesorhizobium carmichaelinearum sp. nov. isolated from Carmichaelinea spp. root nodules in New Zealand.</title>
        <authorList>
            <person name="De Meyer S.E."/>
        </authorList>
    </citation>
    <scope>NUCLEOTIDE SEQUENCE [LARGE SCALE GENOMIC DNA]</scope>
    <source>
        <strain evidence="2 3">ICMP19557</strain>
    </source>
</reference>
<keyword evidence="3" id="KW-1185">Reference proteome</keyword>
<dbReference type="AlphaFoldDB" id="A0A3A5KKP2"/>
<name>A0A3A5KKP2_9HYPH</name>
<comment type="caution">
    <text evidence="2">The sequence shown here is derived from an EMBL/GenBank/DDBJ whole genome shotgun (WGS) entry which is preliminary data.</text>
</comment>
<evidence type="ECO:0000313" key="2">
    <source>
        <dbReference type="EMBL" id="RJT33335.1"/>
    </source>
</evidence>
<evidence type="ECO:0000256" key="1">
    <source>
        <dbReference type="SAM" id="MobiDB-lite"/>
    </source>
</evidence>
<feature type="region of interest" description="Disordered" evidence="1">
    <location>
        <begin position="450"/>
        <end position="474"/>
    </location>
</feature>
<sequence length="627" mass="69962">MKRNQSDYATRDPEKRRLRIYATDPMSGRRAPYRITIEVPNEIDLETGPRGQLVEVYDYDAWNERFYASVNLNERPLLMEAGLPQSESDPRFHQQMVYAVAMKVIDSAVRALGRNISLSRKRRPLRLFPHAFYGRNAFFDPELNAILFGYFKADVNSPGQNIPSQTVFTCLSHDIIAHEMTHAIVHRLRPYFLEPSNVDVLAFHEAFSDIVALFQRFSYRELLAEHIQASEGALQKSKMLVELAQQFGQAIGSGKGLRSAIDEKPHPGKLAKTHEAHERGAILLSAVFAGYIKAFQNRTADLLRIATGGSGELPGGRLHPDLVNRLSTEAAQLSDRFLRMCFRAFDYMPPVDVTFGDFLRALVTSDFELNPADPGEVRFETIEAFRERGIYPSGVQSLAEEALLWPSQINGVPERLHDHILAMARNLLTLSAEGLDQARVATRHKQARVNQAASLQSGSLEESGEEDAIPDPSRPTVDRGAMFPALHQYALNNADAFGLDKGRTIAVIGFHATHRITAEQRLAVEFVAQFMQTEEPADPNSGDLPFRGGATVIFGSDGTVRYIASKPMNNARLPKELNDAALARRKATASFVESMDARDPNMAFADAAYISNRMKLRARFRALHEGA</sequence>
<dbReference type="SUPFAM" id="SSF55486">
    <property type="entry name" value="Metalloproteases ('zincins'), catalytic domain"/>
    <property type="match status" value="1"/>
</dbReference>
<organism evidence="2 3">
    <name type="scientific">Mesorhizobium waimense</name>
    <dbReference type="NCBI Taxonomy" id="1300307"/>
    <lineage>
        <taxon>Bacteria</taxon>
        <taxon>Pseudomonadati</taxon>
        <taxon>Pseudomonadota</taxon>
        <taxon>Alphaproteobacteria</taxon>
        <taxon>Hyphomicrobiales</taxon>
        <taxon>Phyllobacteriaceae</taxon>
        <taxon>Mesorhizobium</taxon>
    </lineage>
</organism>
<gene>
    <name evidence="2" type="ORF">D3227_25320</name>
</gene>
<protein>
    <recommendedName>
        <fullName evidence="4">Peptidase M4</fullName>
    </recommendedName>
</protein>
<dbReference type="CDD" id="cd09598">
    <property type="entry name" value="M4_like"/>
    <property type="match status" value="1"/>
</dbReference>
<dbReference type="EMBL" id="QZWZ01000023">
    <property type="protein sequence ID" value="RJT33335.1"/>
    <property type="molecule type" value="Genomic_DNA"/>
</dbReference>
<evidence type="ECO:0000313" key="3">
    <source>
        <dbReference type="Proteomes" id="UP000272706"/>
    </source>
</evidence>